<evidence type="ECO:0000256" key="7">
    <source>
        <dbReference type="ARBA" id="ARBA00022771"/>
    </source>
</evidence>
<sequence>MAAPVAPAGLPPGLCPSFAVVCSFLERYGAALDLPEMTFPQMEGYLQDTSSAPQPLVELHVKLLRKLGKSVTSDRWEKYLVKVCQEFNSTWAWELESKGYPEMSMECKADILKYLCESQFDDNLKFKMAVNEEDPEQMRLQPIGRDKEGLLYWFQLDQDQNVRLYVEEQDDLDGSSWRCIVKNRNELADILELLKAKIEPAVTDEERHDGTSGGLGDEKSCGGEFKVTNKAVKVECASEEESKPITCTVNVNSDQSLKEESQIVCEIKRKGSAGPRELKQERKEELKVLGTETPKSDQTPVIDNRVSTIKSLVKDESRDSPRHWNAISVVMAPGSIKQELPAKTDSCKDKKERTSEDFERAMKSDQQAKIPLKKRELKRSEGYDNSHYSHANNNSNGSVSVGGIIVRNPAAMEHTGDKKIAASPILIKNSQANQSSESVQDRVIAPNKREQYVGFGVIMGPIERKPTFPVPDGSGNPTNDRNGLHEDPDVKSFKTEAAHAESIRQSVLVRKPGISQATHHSSMSEEMTLRVEHAETDTKVKALGADAKEQAALLLALPTDAEKRTEYSDGKSVIRSSTEQETDAKLEETGSAEELAGSRKAKATMVPDGGTGDITDDKAAEENDSKGFKSSKKRRSDKAKLKLQSGEDRHKLDDEEVSSELQKEGIRLKIKIPLHRRTPELRRSARICKPSPKLAEIQEQKHMAPSAAREAEEHVDQEEERALHKRDLHKKITSDGQIKSTKGKRRHRRPRWSKPSKTRKTKVVPGADAVCESKSERDDEKSELDSQHSEEVLPEDACKHCGLINHPELILLCDRCDSGYHTACLRPPLMIIPDGEWFCPPCQHKLLCVRLEEQLQNLDTALKKRERAERRRERLVYVGISVENIIPNPDADAEDGKQEKKKGAKKCKNLERRSTRKRKSISYRFDDFDEAIDEAIEEDVQNSDGGDVGLGKDMAAITDQEEKEEAKEIRQPVKTPAPCKRKRRRRLNDLDSESTLDEEESEDEFQISDSMEEEDFVVSGDDGGSDADAASWDGSERGSITSSIERLPSTRKTARNGQAQRTKKRTRRSARRHRGSSEEEEEEEEDEEEEEEEEIETEGSSEVSDSDVNLSRRRSRRSQKAQINYCETSESEGSHKASERKTNQAPRRRRISSSNTSVVSKDSEPEEDSDSKSRHRGRKRQSTREDSKQRHKRIKVKPARSSSEEDEESDEERDDSVSDEEKRPLRKSLNRIESDEEEEDGVEKRQLRKMAGKQDSGVTDCRELSVRAHTRGSKDSMLKHNGLLPPRSSVQDEDEDEEDEEEDDLTAATDFEWFDEHNNEFEVLTWPPNSPDLNPIEHLWDVLDKQVRSMETPPHNLQDLKDLLLTSWCQIPQHTFRDLVESMPRWVRAVLAAKVRCFYSGWENMVLLKTLPPPAEGVRHQQAETTAVLDGKGIGTGTLYVAESCLSWFNGSGMGFSLEYPSISLHAISRDPSAYPQEHLYVMVNKKLNADENEAEMWEKAPDDEGEEDSDDEGGDEDEVITEIRFVPSDKAALESMFSAMCDCQALHPDPEDADSDNDEFEGEEYEEEEEETGQCDVPTFYTYEEGLSHLTSEGQATLQRLEGMLAQSVTQQFHMAGVRTDEPSAEFEDGMEVDPNSAVAGQFDDADVDH</sequence>
<dbReference type="GO" id="GO:0031213">
    <property type="term" value="C:RSF complex"/>
    <property type="evidence" value="ECO:0007669"/>
    <property type="project" value="InterPro"/>
</dbReference>
<feature type="region of interest" description="Disordered" evidence="13">
    <location>
        <begin position="887"/>
        <end position="911"/>
    </location>
</feature>
<dbReference type="SUPFAM" id="SSF57903">
    <property type="entry name" value="FYVE/PHD zinc finger"/>
    <property type="match status" value="1"/>
</dbReference>
<dbReference type="Gene3D" id="2.30.29.30">
    <property type="entry name" value="Pleckstrin-homology domain (PH domain)/Phosphotyrosine-binding domain (PTB)"/>
    <property type="match status" value="1"/>
</dbReference>
<feature type="region of interest" description="Disordered" evidence="13">
    <location>
        <begin position="464"/>
        <end position="488"/>
    </location>
</feature>
<protein>
    <recommendedName>
        <fullName evidence="4">Methylosome subunit pICln</fullName>
    </recommendedName>
    <alternativeName>
        <fullName evidence="10">Chloride conductance regulatory protein ICln</fullName>
    </alternativeName>
</protein>
<evidence type="ECO:0000259" key="14">
    <source>
        <dbReference type="PROSITE" id="PS50016"/>
    </source>
</evidence>
<feature type="compositionally biased region" description="Basic and acidic residues" evidence="13">
    <location>
        <begin position="615"/>
        <end position="627"/>
    </location>
</feature>
<evidence type="ECO:0000256" key="6">
    <source>
        <dbReference type="ARBA" id="ARBA00022723"/>
    </source>
</evidence>
<comment type="subcellular location">
    <subcellularLocation>
        <location evidence="2">Cytoplasm</location>
    </subcellularLocation>
    <subcellularLocation>
        <location evidence="1">Nucleus</location>
    </subcellularLocation>
</comment>
<dbReference type="InterPro" id="IPR011993">
    <property type="entry name" value="PH-like_dom_sf"/>
</dbReference>
<feature type="region of interest" description="Disordered" evidence="13">
    <location>
        <begin position="1496"/>
        <end position="1517"/>
    </location>
</feature>
<evidence type="ECO:0000256" key="4">
    <source>
        <dbReference type="ARBA" id="ARBA00015653"/>
    </source>
</evidence>
<feature type="compositionally biased region" description="Acidic residues" evidence="13">
    <location>
        <begin position="1204"/>
        <end position="1214"/>
    </location>
</feature>
<keyword evidence="17" id="KW-1185">Reference proteome</keyword>
<feature type="compositionally biased region" description="Acidic residues" evidence="13">
    <location>
        <begin position="1624"/>
        <end position="1633"/>
    </location>
</feature>
<dbReference type="GO" id="GO:0008270">
    <property type="term" value="F:zinc ion binding"/>
    <property type="evidence" value="ECO:0007669"/>
    <property type="project" value="UniProtKB-KW"/>
</dbReference>
<gene>
    <name evidence="16" type="ORF">QTP70_034576</name>
</gene>
<feature type="compositionally biased region" description="Basic and acidic residues" evidence="13">
    <location>
        <begin position="771"/>
        <end position="790"/>
    </location>
</feature>
<feature type="domain" description="PHD-type" evidence="14">
    <location>
        <begin position="795"/>
        <end position="845"/>
    </location>
</feature>
<comment type="similarity">
    <text evidence="3">Belongs to the pICln (TC 1.A.47) family.</text>
</comment>
<dbReference type="Pfam" id="PF13358">
    <property type="entry name" value="DDE_3"/>
    <property type="match status" value="1"/>
</dbReference>
<dbReference type="Pfam" id="PF15612">
    <property type="entry name" value="WHIM1"/>
    <property type="match status" value="1"/>
</dbReference>
<dbReference type="PROSITE" id="PS50016">
    <property type="entry name" value="ZF_PHD_2"/>
    <property type="match status" value="1"/>
</dbReference>
<feature type="compositionally biased region" description="Acidic residues" evidence="13">
    <location>
        <begin position="1078"/>
        <end position="1099"/>
    </location>
</feature>
<name>A0AAE0V965_9TELE</name>
<feature type="domain" description="DDT" evidence="15">
    <location>
        <begin position="12"/>
        <end position="73"/>
    </location>
</feature>
<feature type="compositionally biased region" description="Basic residues" evidence="13">
    <location>
        <begin position="1189"/>
        <end position="1198"/>
    </location>
</feature>
<evidence type="ECO:0000256" key="13">
    <source>
        <dbReference type="SAM" id="MobiDB-lite"/>
    </source>
</evidence>
<dbReference type="InterPro" id="IPR018501">
    <property type="entry name" value="DDT_dom"/>
</dbReference>
<comment type="function">
    <text evidence="11">Involved in both the assembly of spliceosomal snRNPs and the methylation of Sm proteins. Chaperone that regulates the assembly of spliceosomal U1, U2, U4 and U5 small nuclear ribonucleoproteins (snRNPs), the building blocks of the spliceosome, and thereby plays an important role in the splicing of cellular pre-mRNAs. Most spliceosomal snRNPs contain a common set of Sm proteins SNRPB, SNRPD1, SNRPD2, SNRPD3, SNRPE, SNRPF and SNRPG that assemble in a heptameric protein ring on the Sm site of the small nuclear RNA to form the core snRNP (Sm core). In the cytosol, the Sm proteins SNRPD1, SNRPD2, SNRPE, SNRPF and SNRPG are trapped in an inactive 6S pICln-Sm complex by the chaperone CLNS1A that controls the assembly of the core snRNP. Dissociation by the SMN complex of CLNS1A from the trapped Sm proteins and their transfer to an SMN-Sm complex triggers the assembly of core snRNPs and their transport to the nucleus.</text>
</comment>
<feature type="region of interest" description="Disordered" evidence="13">
    <location>
        <begin position="1546"/>
        <end position="1575"/>
    </location>
</feature>
<feature type="region of interest" description="Disordered" evidence="13">
    <location>
        <begin position="340"/>
        <end position="377"/>
    </location>
</feature>
<evidence type="ECO:0000256" key="5">
    <source>
        <dbReference type="ARBA" id="ARBA00022490"/>
    </source>
</evidence>
<dbReference type="GO" id="GO:0003676">
    <property type="term" value="F:nucleic acid binding"/>
    <property type="evidence" value="ECO:0007669"/>
    <property type="project" value="InterPro"/>
</dbReference>
<evidence type="ECO:0000256" key="12">
    <source>
        <dbReference type="PROSITE-ProRule" id="PRU00146"/>
    </source>
</evidence>
<dbReference type="InterPro" id="IPR019787">
    <property type="entry name" value="Znf_PHD-finger"/>
</dbReference>
<dbReference type="InterPro" id="IPR039924">
    <property type="entry name" value="ICln/Lot5/Saf5"/>
</dbReference>
<dbReference type="InterPro" id="IPR036397">
    <property type="entry name" value="RNaseH_sf"/>
</dbReference>
<dbReference type="GO" id="GO:0005829">
    <property type="term" value="C:cytosol"/>
    <property type="evidence" value="ECO:0007669"/>
    <property type="project" value="InterPro"/>
</dbReference>
<evidence type="ECO:0000256" key="1">
    <source>
        <dbReference type="ARBA" id="ARBA00004123"/>
    </source>
</evidence>
<proteinExistence type="inferred from homology"/>
<feature type="region of interest" description="Disordered" evidence="13">
    <location>
        <begin position="960"/>
        <end position="1305"/>
    </location>
</feature>
<feature type="compositionally biased region" description="Acidic residues" evidence="13">
    <location>
        <begin position="1552"/>
        <end position="1574"/>
    </location>
</feature>
<reference evidence="16" key="1">
    <citation type="submission" date="2023-06" db="EMBL/GenBank/DDBJ databases">
        <title>Male Hemibagrus guttatus genome.</title>
        <authorList>
            <person name="Bian C."/>
        </authorList>
    </citation>
    <scope>NUCLEOTIDE SEQUENCE</scope>
    <source>
        <strain evidence="16">Male_cb2023</strain>
        <tissue evidence="16">Muscle</tissue>
    </source>
</reference>
<dbReference type="PRINTS" id="PR01348">
    <property type="entry name" value="ICLNCHANNEL"/>
</dbReference>
<feature type="compositionally biased region" description="Basic residues" evidence="13">
    <location>
        <begin position="741"/>
        <end position="762"/>
    </location>
</feature>
<feature type="region of interest" description="Disordered" evidence="13">
    <location>
        <begin position="560"/>
        <end position="661"/>
    </location>
</feature>
<feature type="compositionally biased region" description="Basic and acidic residues" evidence="13">
    <location>
        <begin position="560"/>
        <end position="569"/>
    </location>
</feature>
<dbReference type="PROSITE" id="PS50827">
    <property type="entry name" value="DDT"/>
    <property type="match status" value="1"/>
</dbReference>
<evidence type="ECO:0000259" key="15">
    <source>
        <dbReference type="PROSITE" id="PS50827"/>
    </source>
</evidence>
<feature type="region of interest" description="Disordered" evidence="13">
    <location>
        <begin position="1621"/>
        <end position="1651"/>
    </location>
</feature>
<dbReference type="InterPro" id="IPR013083">
    <property type="entry name" value="Znf_RING/FYVE/PHD"/>
</dbReference>
<dbReference type="PANTHER" id="PTHR14296">
    <property type="entry name" value="REMODELING AND SPACING FACTOR 1"/>
    <property type="match status" value="1"/>
</dbReference>
<dbReference type="InterPro" id="IPR003521">
    <property type="entry name" value="ICln"/>
</dbReference>
<dbReference type="Proteomes" id="UP001274896">
    <property type="component" value="Unassembled WGS sequence"/>
</dbReference>
<dbReference type="InterPro" id="IPR001965">
    <property type="entry name" value="Znf_PHD"/>
</dbReference>
<keyword evidence="8" id="KW-0862">Zinc</keyword>
<dbReference type="GO" id="GO:0006821">
    <property type="term" value="P:chloride transport"/>
    <property type="evidence" value="ECO:0007669"/>
    <property type="project" value="InterPro"/>
</dbReference>
<evidence type="ECO:0000256" key="3">
    <source>
        <dbReference type="ARBA" id="ARBA00007054"/>
    </source>
</evidence>
<keyword evidence="6" id="KW-0479">Metal-binding</keyword>
<dbReference type="Pfam" id="PF03517">
    <property type="entry name" value="Voldacs"/>
    <property type="match status" value="1"/>
</dbReference>
<dbReference type="PROSITE" id="PS01359">
    <property type="entry name" value="ZF_PHD_1"/>
    <property type="match status" value="1"/>
</dbReference>
<dbReference type="InterPro" id="IPR019786">
    <property type="entry name" value="Zinc_finger_PHD-type_CS"/>
</dbReference>
<dbReference type="SMART" id="SM00249">
    <property type="entry name" value="PHD"/>
    <property type="match status" value="1"/>
</dbReference>
<evidence type="ECO:0000256" key="2">
    <source>
        <dbReference type="ARBA" id="ARBA00004496"/>
    </source>
</evidence>
<dbReference type="GO" id="GO:0006884">
    <property type="term" value="P:cell volume homeostasis"/>
    <property type="evidence" value="ECO:0007669"/>
    <property type="project" value="InterPro"/>
</dbReference>
<evidence type="ECO:0000313" key="17">
    <source>
        <dbReference type="Proteomes" id="UP001274896"/>
    </source>
</evidence>
<dbReference type="InterPro" id="IPR028942">
    <property type="entry name" value="WHIM1_dom"/>
</dbReference>
<dbReference type="GO" id="GO:0034709">
    <property type="term" value="C:methylosome"/>
    <property type="evidence" value="ECO:0007669"/>
    <property type="project" value="InterPro"/>
</dbReference>
<comment type="caution">
    <text evidence="16">The sequence shown here is derived from an EMBL/GenBank/DDBJ whole genome shotgun (WGS) entry which is preliminary data.</text>
</comment>
<keyword evidence="7 12" id="KW-0863">Zinc-finger</keyword>
<dbReference type="Pfam" id="PF00628">
    <property type="entry name" value="PHD"/>
    <property type="match status" value="1"/>
</dbReference>
<feature type="compositionally biased region" description="Acidic residues" evidence="13">
    <location>
        <begin position="990"/>
        <end position="1016"/>
    </location>
</feature>
<dbReference type="InterPro" id="IPR028938">
    <property type="entry name" value="Rsf1-like"/>
</dbReference>
<dbReference type="EMBL" id="JAUCMX010000004">
    <property type="protein sequence ID" value="KAK3549347.1"/>
    <property type="molecule type" value="Genomic_DNA"/>
</dbReference>
<dbReference type="GO" id="GO:0045892">
    <property type="term" value="P:negative regulation of DNA-templated transcription"/>
    <property type="evidence" value="ECO:0007669"/>
    <property type="project" value="TreeGrafter"/>
</dbReference>
<feature type="compositionally biased region" description="Basic residues" evidence="13">
    <location>
        <begin position="1061"/>
        <end position="1074"/>
    </location>
</feature>
<organism evidence="16 17">
    <name type="scientific">Hemibagrus guttatus</name>
    <dbReference type="NCBI Taxonomy" id="175788"/>
    <lineage>
        <taxon>Eukaryota</taxon>
        <taxon>Metazoa</taxon>
        <taxon>Chordata</taxon>
        <taxon>Craniata</taxon>
        <taxon>Vertebrata</taxon>
        <taxon>Euteleostomi</taxon>
        <taxon>Actinopterygii</taxon>
        <taxon>Neopterygii</taxon>
        <taxon>Teleostei</taxon>
        <taxon>Ostariophysi</taxon>
        <taxon>Siluriformes</taxon>
        <taxon>Bagridae</taxon>
        <taxon>Hemibagrus</taxon>
    </lineage>
</organism>
<dbReference type="GO" id="GO:0005886">
    <property type="term" value="C:plasma membrane"/>
    <property type="evidence" value="ECO:0007669"/>
    <property type="project" value="InterPro"/>
</dbReference>
<feature type="region of interest" description="Disordered" evidence="13">
    <location>
        <begin position="675"/>
        <end position="790"/>
    </location>
</feature>
<dbReference type="PANTHER" id="PTHR14296:SF15">
    <property type="entry name" value="REMODELING AND SPACING FACTOR 1"/>
    <property type="match status" value="1"/>
</dbReference>
<dbReference type="Gene3D" id="3.30.40.10">
    <property type="entry name" value="Zinc/RING finger domain, C3HC4 (zinc finger)"/>
    <property type="match status" value="1"/>
</dbReference>
<evidence type="ECO:0000313" key="16">
    <source>
        <dbReference type="EMBL" id="KAK3549347.1"/>
    </source>
</evidence>
<dbReference type="Gene3D" id="3.30.420.10">
    <property type="entry name" value="Ribonuclease H-like superfamily/Ribonuclease H"/>
    <property type="match status" value="1"/>
</dbReference>
<feature type="compositionally biased region" description="Acidic residues" evidence="13">
    <location>
        <begin position="1504"/>
        <end position="1517"/>
    </location>
</feature>
<dbReference type="GO" id="GO:0042393">
    <property type="term" value="F:histone binding"/>
    <property type="evidence" value="ECO:0007669"/>
    <property type="project" value="TreeGrafter"/>
</dbReference>
<dbReference type="GO" id="GO:0034715">
    <property type="term" value="C:pICln-Sm protein complex"/>
    <property type="evidence" value="ECO:0007669"/>
    <property type="project" value="InterPro"/>
</dbReference>
<dbReference type="InterPro" id="IPR038717">
    <property type="entry name" value="Tc1-like_DDE_dom"/>
</dbReference>
<accession>A0AAE0V965</accession>
<dbReference type="CDD" id="cd15543">
    <property type="entry name" value="PHD_RSF1"/>
    <property type="match status" value="1"/>
</dbReference>
<evidence type="ECO:0000256" key="8">
    <source>
        <dbReference type="ARBA" id="ARBA00022833"/>
    </source>
</evidence>
<evidence type="ECO:0000256" key="11">
    <source>
        <dbReference type="ARBA" id="ARBA00045890"/>
    </source>
</evidence>
<feature type="compositionally biased region" description="Basic and acidic residues" evidence="13">
    <location>
        <begin position="1260"/>
        <end position="1278"/>
    </location>
</feature>
<feature type="compositionally biased region" description="Acidic residues" evidence="13">
    <location>
        <begin position="1291"/>
        <end position="1305"/>
    </location>
</feature>
<dbReference type="InterPro" id="IPR011011">
    <property type="entry name" value="Znf_FYVE_PHD"/>
</dbReference>
<feature type="compositionally biased region" description="Basic and acidic residues" evidence="13">
    <location>
        <begin position="1132"/>
        <end position="1142"/>
    </location>
</feature>
<keyword evidence="5" id="KW-0963">Cytoplasm</keyword>
<keyword evidence="9" id="KW-0539">Nucleus</keyword>
<feature type="compositionally biased region" description="Basic and acidic residues" evidence="13">
    <location>
        <begin position="340"/>
        <end position="363"/>
    </location>
</feature>
<evidence type="ECO:0000256" key="10">
    <source>
        <dbReference type="ARBA" id="ARBA00033090"/>
    </source>
</evidence>
<evidence type="ECO:0000256" key="9">
    <source>
        <dbReference type="ARBA" id="ARBA00023242"/>
    </source>
</evidence>
<dbReference type="GO" id="GO:0000387">
    <property type="term" value="P:spliceosomal snRNP assembly"/>
    <property type="evidence" value="ECO:0007669"/>
    <property type="project" value="InterPro"/>
</dbReference>